<dbReference type="Gene3D" id="3.40.190.10">
    <property type="entry name" value="Periplasmic binding protein-like II"/>
    <property type="match status" value="1"/>
</dbReference>
<evidence type="ECO:0000313" key="5">
    <source>
        <dbReference type="EMBL" id="OZI34840.1"/>
    </source>
</evidence>
<organism evidence="5 6">
    <name type="scientific">Bordetella genomosp. 10</name>
    <dbReference type="NCBI Taxonomy" id="1416804"/>
    <lineage>
        <taxon>Bacteria</taxon>
        <taxon>Pseudomonadati</taxon>
        <taxon>Pseudomonadota</taxon>
        <taxon>Betaproteobacteria</taxon>
        <taxon>Burkholderiales</taxon>
        <taxon>Alcaligenaceae</taxon>
        <taxon>Bordetella</taxon>
    </lineage>
</organism>
<evidence type="ECO:0000256" key="2">
    <source>
        <dbReference type="ARBA" id="ARBA00022729"/>
    </source>
</evidence>
<keyword evidence="2 3" id="KW-0732">Signal</keyword>
<gene>
    <name evidence="5" type="ORF">CAL29_15350</name>
</gene>
<dbReference type="CDD" id="cd08517">
    <property type="entry name" value="PBP2_NikA_DppA_OppA_like_13"/>
    <property type="match status" value="1"/>
</dbReference>
<dbReference type="InterPro" id="IPR030678">
    <property type="entry name" value="Peptide/Ni-bd"/>
</dbReference>
<feature type="chain" id="PRO_5012876209" evidence="3">
    <location>
        <begin position="42"/>
        <end position="538"/>
    </location>
</feature>
<keyword evidence="6" id="KW-1185">Reference proteome</keyword>
<dbReference type="AlphaFoldDB" id="A0A261SDG5"/>
<dbReference type="RefSeq" id="WP_094853833.1">
    <property type="nucleotide sequence ID" value="NZ_NEVM01000002.1"/>
</dbReference>
<dbReference type="GO" id="GO:0015833">
    <property type="term" value="P:peptide transport"/>
    <property type="evidence" value="ECO:0007669"/>
    <property type="project" value="TreeGrafter"/>
</dbReference>
<dbReference type="GO" id="GO:0043190">
    <property type="term" value="C:ATP-binding cassette (ABC) transporter complex"/>
    <property type="evidence" value="ECO:0007669"/>
    <property type="project" value="InterPro"/>
</dbReference>
<dbReference type="PIRSF" id="PIRSF002741">
    <property type="entry name" value="MppA"/>
    <property type="match status" value="1"/>
</dbReference>
<accession>A0A261SDG5</accession>
<dbReference type="Proteomes" id="UP000216020">
    <property type="component" value="Unassembled WGS sequence"/>
</dbReference>
<reference evidence="6" key="1">
    <citation type="submission" date="2017-05" db="EMBL/GenBank/DDBJ databases">
        <title>Complete and WGS of Bordetella genogroups.</title>
        <authorList>
            <person name="Spilker T."/>
            <person name="Lipuma J."/>
        </authorList>
    </citation>
    <scope>NUCLEOTIDE SEQUENCE [LARGE SCALE GENOMIC DNA]</scope>
    <source>
        <strain evidence="6">AU16122</strain>
    </source>
</reference>
<dbReference type="Gene3D" id="3.10.105.10">
    <property type="entry name" value="Dipeptide-binding Protein, Domain 3"/>
    <property type="match status" value="1"/>
</dbReference>
<dbReference type="EMBL" id="NEVM01000002">
    <property type="protein sequence ID" value="OZI34840.1"/>
    <property type="molecule type" value="Genomic_DNA"/>
</dbReference>
<dbReference type="InterPro" id="IPR000914">
    <property type="entry name" value="SBP_5_dom"/>
</dbReference>
<dbReference type="PANTHER" id="PTHR30290:SF38">
    <property type="entry name" value="D,D-DIPEPTIDE-BINDING PERIPLASMIC PROTEIN DDPA-RELATED"/>
    <property type="match status" value="1"/>
</dbReference>
<dbReference type="PANTHER" id="PTHR30290">
    <property type="entry name" value="PERIPLASMIC BINDING COMPONENT OF ABC TRANSPORTER"/>
    <property type="match status" value="1"/>
</dbReference>
<dbReference type="InterPro" id="IPR039424">
    <property type="entry name" value="SBP_5"/>
</dbReference>
<dbReference type="SUPFAM" id="SSF53850">
    <property type="entry name" value="Periplasmic binding protein-like II"/>
    <property type="match status" value="1"/>
</dbReference>
<name>A0A261SDG5_9BORD</name>
<feature type="signal peptide" evidence="3">
    <location>
        <begin position="1"/>
        <end position="41"/>
    </location>
</feature>
<comment type="similarity">
    <text evidence="1">Belongs to the bacterial solute-binding protein 5 family.</text>
</comment>
<dbReference type="GO" id="GO:0030288">
    <property type="term" value="C:outer membrane-bounded periplasmic space"/>
    <property type="evidence" value="ECO:0007669"/>
    <property type="project" value="UniProtKB-ARBA"/>
</dbReference>
<dbReference type="InterPro" id="IPR006311">
    <property type="entry name" value="TAT_signal"/>
</dbReference>
<evidence type="ECO:0000259" key="4">
    <source>
        <dbReference type="Pfam" id="PF00496"/>
    </source>
</evidence>
<dbReference type="PROSITE" id="PS51318">
    <property type="entry name" value="TAT"/>
    <property type="match status" value="1"/>
</dbReference>
<sequence>MSSTSPNTPSAPTRFGRLKGPLLSAALAAVLAVAGAPGAQAQTQGGTLRAIVQPEPPMLMLGLNQQIPTQYVAGKIYESLLTWSPDLKPQPGLARAWHVSEDGKTYTFDLQQGVTWHDGKPFSADDVVFSIDKFLRAVHPRARVIINQFVDSVTALAPDKVEIKLKTPFAPFLKAFVSDNMPIVPKHLYDGTDYLNNPNNQHPIGTGPFMFKSWTKGSAIELVRNPNYWQKGKPYLDSIVFSVIPDSASRAVAFERGDVDVLRSGDVDNVDIKRLKALPNVNYTTNGWEMFSQQAYIQMNERKPPFDNVKVRQAVMYALNRKFIVDNIFFGLGKIATGPISSKTPFYSADVTQYPYYIKKARALIKESGVDLSKTPVKILAYPYGAAWDRLGEYTRQALQQIGFTVDMESADAGTWSKRVSDFDFDLTFSFTSQYGDPALGVSRLFLTRNIVKGSAFVNNEGYKNAEADALWDKAATSTSDAERAQAYAQVQKILVDEVANGYLFEIDNPTLYRAKVHNLVTTAIGLNDTFADVYIDK</sequence>
<comment type="caution">
    <text evidence="5">The sequence shown here is derived from an EMBL/GenBank/DDBJ whole genome shotgun (WGS) entry which is preliminary data.</text>
</comment>
<dbReference type="Pfam" id="PF00496">
    <property type="entry name" value="SBP_bac_5"/>
    <property type="match status" value="1"/>
</dbReference>
<evidence type="ECO:0000313" key="6">
    <source>
        <dbReference type="Proteomes" id="UP000216020"/>
    </source>
</evidence>
<dbReference type="GO" id="GO:1904680">
    <property type="term" value="F:peptide transmembrane transporter activity"/>
    <property type="evidence" value="ECO:0007669"/>
    <property type="project" value="TreeGrafter"/>
</dbReference>
<proteinExistence type="inferred from homology"/>
<protein>
    <submittedName>
        <fullName evidence="5">Peptide ABC transporter substrate-binding protein</fullName>
    </submittedName>
</protein>
<feature type="domain" description="Solute-binding protein family 5" evidence="4">
    <location>
        <begin position="88"/>
        <end position="446"/>
    </location>
</feature>
<dbReference type="OrthoDB" id="9801799at2"/>
<evidence type="ECO:0000256" key="1">
    <source>
        <dbReference type="ARBA" id="ARBA00005695"/>
    </source>
</evidence>
<evidence type="ECO:0000256" key="3">
    <source>
        <dbReference type="SAM" id="SignalP"/>
    </source>
</evidence>
<dbReference type="Gene3D" id="3.90.76.10">
    <property type="entry name" value="Dipeptide-binding Protein, Domain 1"/>
    <property type="match status" value="1"/>
</dbReference>